<name>B0X0U3_CULQU</name>
<dbReference type="InParanoid" id="B0X0U3"/>
<protein>
    <submittedName>
        <fullName evidence="2 3">Uncharacterized protein</fullName>
    </submittedName>
</protein>
<dbReference type="HOGENOM" id="CLU_1035326_0_0_1"/>
<keyword evidence="4" id="KW-1185">Reference proteome</keyword>
<evidence type="ECO:0000313" key="2">
    <source>
        <dbReference type="EMBL" id="EDS38335.1"/>
    </source>
</evidence>
<dbReference type="VEuPathDB" id="VectorBase:CQUJHB007186"/>
<evidence type="ECO:0000313" key="4">
    <source>
        <dbReference type="Proteomes" id="UP000002320"/>
    </source>
</evidence>
<evidence type="ECO:0000313" key="3">
    <source>
        <dbReference type="EnsemblMetazoa" id="CPIJ013124-PA"/>
    </source>
</evidence>
<dbReference type="AlphaFoldDB" id="B0X0U3"/>
<evidence type="ECO:0000256" key="1">
    <source>
        <dbReference type="SAM" id="MobiDB-lite"/>
    </source>
</evidence>
<sequence>MAFLTQFGPKCTYDKLARRRRFDVKTSTTYLENFMRYHKLCHGNDRYISVVSHKPGHYWPRALLMKRDRYRMHNVMLIRYATFWHHFLFQELDYVLGQNVEQTFRSHYTNMNNYTFLDYSDFWIMEAVYFGIPDYFRLLTMNVCRYLPDNSLEQSVRGACLNCLFVVFEQVALIPNRTRRTDCVQRDLPSAYFEAYQVFMEGPLNRQRSRPEKRQAVLPGTKHHRRGQQFRVPGSHQPKDGRTKRDPLQADAGLGRADQRQHLHDYDHL</sequence>
<proteinExistence type="predicted"/>
<reference evidence="3" key="2">
    <citation type="submission" date="2020-05" db="UniProtKB">
        <authorList>
            <consortium name="EnsemblMetazoa"/>
        </authorList>
    </citation>
    <scope>IDENTIFICATION</scope>
    <source>
        <strain evidence="3">JHB</strain>
    </source>
</reference>
<accession>B0X0U3</accession>
<dbReference type="OrthoDB" id="7737865at2759"/>
<dbReference type="EMBL" id="DS232245">
    <property type="protein sequence ID" value="EDS38335.1"/>
    <property type="molecule type" value="Genomic_DNA"/>
</dbReference>
<dbReference type="KEGG" id="cqu:CpipJ_CPIJ013124"/>
<feature type="compositionally biased region" description="Basic and acidic residues" evidence="1">
    <location>
        <begin position="237"/>
        <end position="248"/>
    </location>
</feature>
<reference evidence="2" key="1">
    <citation type="submission" date="2007-03" db="EMBL/GenBank/DDBJ databases">
        <title>Annotation of Culex pipiens quinquefasciatus.</title>
        <authorList>
            <consortium name="The Broad Institute Genome Sequencing Platform"/>
            <person name="Atkinson P.W."/>
            <person name="Hemingway J."/>
            <person name="Christensen B.M."/>
            <person name="Higgs S."/>
            <person name="Kodira C."/>
            <person name="Hannick L."/>
            <person name="Megy K."/>
            <person name="O'Leary S."/>
            <person name="Pearson M."/>
            <person name="Haas B.J."/>
            <person name="Mauceli E."/>
            <person name="Wortman J.R."/>
            <person name="Lee N.H."/>
            <person name="Guigo R."/>
            <person name="Stanke M."/>
            <person name="Alvarado L."/>
            <person name="Amedeo P."/>
            <person name="Antoine C.H."/>
            <person name="Arensburger P."/>
            <person name="Bidwell S.L."/>
            <person name="Crawford M."/>
            <person name="Camaro F."/>
            <person name="Devon K."/>
            <person name="Engels R."/>
            <person name="Hammond M."/>
            <person name="Howarth C."/>
            <person name="Koehrsen M."/>
            <person name="Lawson D."/>
            <person name="Montgomery P."/>
            <person name="Nene V."/>
            <person name="Nusbaum C."/>
            <person name="Puiu D."/>
            <person name="Romero-Severson J."/>
            <person name="Severson D.W."/>
            <person name="Shumway M."/>
            <person name="Sisk P."/>
            <person name="Stolte C."/>
            <person name="Zeng Q."/>
            <person name="Eisenstadt E."/>
            <person name="Fraser-Liggett C."/>
            <person name="Strausberg R."/>
            <person name="Galagan J."/>
            <person name="Birren B."/>
            <person name="Collins F.H."/>
        </authorList>
    </citation>
    <scope>NUCLEOTIDE SEQUENCE [LARGE SCALE GENOMIC DNA]</scope>
    <source>
        <strain evidence="2">JHB</strain>
    </source>
</reference>
<feature type="region of interest" description="Disordered" evidence="1">
    <location>
        <begin position="204"/>
        <end position="269"/>
    </location>
</feature>
<gene>
    <name evidence="3" type="primary">6045994</name>
    <name evidence="2" type="ORF">CpipJ_CPIJ013124</name>
</gene>
<dbReference type="Proteomes" id="UP000002320">
    <property type="component" value="Unassembled WGS sequence"/>
</dbReference>
<dbReference type="VEuPathDB" id="VectorBase:CPIJ013124"/>
<dbReference type="EnsemblMetazoa" id="CPIJ013124-RA">
    <property type="protein sequence ID" value="CPIJ013124-PA"/>
    <property type="gene ID" value="CPIJ013124"/>
</dbReference>
<organism>
    <name type="scientific">Culex quinquefasciatus</name>
    <name type="common">Southern house mosquito</name>
    <name type="synonym">Culex pungens</name>
    <dbReference type="NCBI Taxonomy" id="7176"/>
    <lineage>
        <taxon>Eukaryota</taxon>
        <taxon>Metazoa</taxon>
        <taxon>Ecdysozoa</taxon>
        <taxon>Arthropoda</taxon>
        <taxon>Hexapoda</taxon>
        <taxon>Insecta</taxon>
        <taxon>Pterygota</taxon>
        <taxon>Neoptera</taxon>
        <taxon>Endopterygota</taxon>
        <taxon>Diptera</taxon>
        <taxon>Nematocera</taxon>
        <taxon>Culicoidea</taxon>
        <taxon>Culicidae</taxon>
        <taxon>Culicinae</taxon>
        <taxon>Culicini</taxon>
        <taxon>Culex</taxon>
        <taxon>Culex</taxon>
    </lineage>
</organism>
<feature type="compositionally biased region" description="Basic and acidic residues" evidence="1">
    <location>
        <begin position="257"/>
        <end position="269"/>
    </location>
</feature>